<dbReference type="EMBL" id="KN832031">
    <property type="protein sequence ID" value="KIN97287.1"/>
    <property type="molecule type" value="Genomic_DNA"/>
</dbReference>
<dbReference type="Proteomes" id="UP000054217">
    <property type="component" value="Unassembled WGS sequence"/>
</dbReference>
<proteinExistence type="predicted"/>
<protein>
    <submittedName>
        <fullName evidence="2">Uncharacterized protein</fullName>
    </submittedName>
</protein>
<organism evidence="2 3">
    <name type="scientific">Pisolithus tinctorius Marx 270</name>
    <dbReference type="NCBI Taxonomy" id="870435"/>
    <lineage>
        <taxon>Eukaryota</taxon>
        <taxon>Fungi</taxon>
        <taxon>Dikarya</taxon>
        <taxon>Basidiomycota</taxon>
        <taxon>Agaricomycotina</taxon>
        <taxon>Agaricomycetes</taxon>
        <taxon>Agaricomycetidae</taxon>
        <taxon>Boletales</taxon>
        <taxon>Sclerodermatineae</taxon>
        <taxon>Pisolithaceae</taxon>
        <taxon>Pisolithus</taxon>
    </lineage>
</organism>
<reference evidence="2 3" key="1">
    <citation type="submission" date="2014-04" db="EMBL/GenBank/DDBJ databases">
        <authorList>
            <consortium name="DOE Joint Genome Institute"/>
            <person name="Kuo A."/>
            <person name="Kohler A."/>
            <person name="Costa M.D."/>
            <person name="Nagy L.G."/>
            <person name="Floudas D."/>
            <person name="Copeland A."/>
            <person name="Barry K.W."/>
            <person name="Cichocki N."/>
            <person name="Veneault-Fourrey C."/>
            <person name="LaButti K."/>
            <person name="Lindquist E.A."/>
            <person name="Lipzen A."/>
            <person name="Lundell T."/>
            <person name="Morin E."/>
            <person name="Murat C."/>
            <person name="Sun H."/>
            <person name="Tunlid A."/>
            <person name="Henrissat B."/>
            <person name="Grigoriev I.V."/>
            <person name="Hibbett D.S."/>
            <person name="Martin F."/>
            <person name="Nordberg H.P."/>
            <person name="Cantor M.N."/>
            <person name="Hua S.X."/>
        </authorList>
    </citation>
    <scope>NUCLEOTIDE SEQUENCE [LARGE SCALE GENOMIC DNA]</scope>
    <source>
        <strain evidence="2 3">Marx 270</strain>
    </source>
</reference>
<dbReference type="InParanoid" id="A0A0C3IK06"/>
<accession>A0A0C3IK06</accession>
<sequence>MADNLEGQSRLSEQLQLLDQFGYSNIERFVGVGQHSNKNMRNRTIRILETIAAALTTGNPGEVFAAAFDSRNTLTLVLAKNDCVTDEDNRAVRRLFNAITAPETQDAYDVLPFLLSRCGRNMEKRVTKMHDAVTAFSHDLDMVLRDYQPLDSIEDEFPKSEVYREKKYGGKRISSTQMMRDLLADITRTARDFNSQSLSAKDLYEDLAVYIPILKRSRLLRSLSEATDSMDLDRELELERLKHRLEKVSQYYYGINSLIRYARRYFPQGINHRWVGAISGTGGTTIVLDDDYLEAVSRALGSRPSEDTLATLRTEFPKVEEMWRSRRSVKTKLHAEIQIVLDLSSPLDTLDHEHQQSIGCGKRSCLCCTLWIRAYNRTFDTQWLTSASHGGADATWAFTGCSYARAKVEGKRSAIDKAVMRGVETRLSNTLDSLFPDQGRPSDEADSESEMWWSSGAASRVMSRARGKYEDDVS</sequence>
<dbReference type="AlphaFoldDB" id="A0A0C3IK06"/>
<evidence type="ECO:0000256" key="1">
    <source>
        <dbReference type="SAM" id="MobiDB-lite"/>
    </source>
</evidence>
<evidence type="ECO:0000313" key="2">
    <source>
        <dbReference type="EMBL" id="KIN97287.1"/>
    </source>
</evidence>
<dbReference type="InterPro" id="IPR027796">
    <property type="entry name" value="OTT_1508_deam-like"/>
</dbReference>
<evidence type="ECO:0000313" key="3">
    <source>
        <dbReference type="Proteomes" id="UP000054217"/>
    </source>
</evidence>
<dbReference type="OrthoDB" id="3063780at2759"/>
<gene>
    <name evidence="2" type="ORF">M404DRAFT_1006167</name>
</gene>
<feature type="region of interest" description="Disordered" evidence="1">
    <location>
        <begin position="432"/>
        <end position="474"/>
    </location>
</feature>
<name>A0A0C3IK06_PISTI</name>
<reference evidence="3" key="2">
    <citation type="submission" date="2015-01" db="EMBL/GenBank/DDBJ databases">
        <title>Evolutionary Origins and Diversification of the Mycorrhizal Mutualists.</title>
        <authorList>
            <consortium name="DOE Joint Genome Institute"/>
            <consortium name="Mycorrhizal Genomics Consortium"/>
            <person name="Kohler A."/>
            <person name="Kuo A."/>
            <person name="Nagy L.G."/>
            <person name="Floudas D."/>
            <person name="Copeland A."/>
            <person name="Barry K.W."/>
            <person name="Cichocki N."/>
            <person name="Veneault-Fourrey C."/>
            <person name="LaButti K."/>
            <person name="Lindquist E.A."/>
            <person name="Lipzen A."/>
            <person name="Lundell T."/>
            <person name="Morin E."/>
            <person name="Murat C."/>
            <person name="Riley R."/>
            <person name="Ohm R."/>
            <person name="Sun H."/>
            <person name="Tunlid A."/>
            <person name="Henrissat B."/>
            <person name="Grigoriev I.V."/>
            <person name="Hibbett D.S."/>
            <person name="Martin F."/>
        </authorList>
    </citation>
    <scope>NUCLEOTIDE SEQUENCE [LARGE SCALE GENOMIC DNA]</scope>
    <source>
        <strain evidence="3">Marx 270</strain>
    </source>
</reference>
<keyword evidence="3" id="KW-1185">Reference proteome</keyword>
<dbReference type="Pfam" id="PF14441">
    <property type="entry name" value="OTT_1508_deam"/>
    <property type="match status" value="1"/>
</dbReference>
<dbReference type="HOGENOM" id="CLU_039517_0_0_1"/>
<feature type="non-terminal residue" evidence="2">
    <location>
        <position position="474"/>
    </location>
</feature>